<evidence type="ECO:0000313" key="5">
    <source>
        <dbReference type="Proteomes" id="UP000044602"/>
    </source>
</evidence>
<evidence type="ECO:0000313" key="6">
    <source>
        <dbReference type="Proteomes" id="UP000045706"/>
    </source>
</evidence>
<evidence type="ECO:0008006" key="7">
    <source>
        <dbReference type="Google" id="ProtNLM"/>
    </source>
</evidence>
<dbReference type="AlphaFoldDB" id="A0A0G4M365"/>
<reference evidence="5 6" key="1">
    <citation type="submission" date="2015-05" db="EMBL/GenBank/DDBJ databases">
        <authorList>
            <person name="Fogelqvist Johan"/>
        </authorList>
    </citation>
    <scope>NUCLEOTIDE SEQUENCE [LARGE SCALE GENOMIC DNA]</scope>
    <source>
        <strain evidence="4">VL1</strain>
        <strain evidence="3">VL2</strain>
    </source>
</reference>
<sequence length="220" mass="21899">MIMTPGLQILATLALLGEALAATSKTSVWLPSRTTRAGDNIYASVITAVPEKSSTEYLLACTSVFKSPYPTSCGDFRGVTLTQGPETVKIQFGSEAYTCDADDGDVCDINAQATSTATGEGSFTAITIVSGAEKLSGGKKTTTPPAPSATSNSNGICKRASGKGGSNGSGSSDSDSSSSNGGSSTKNGKNGCSGAGSLRAELGIVMGAMGGLVGLVAFVL</sequence>
<dbReference type="EMBL" id="CVQH01020862">
    <property type="protein sequence ID" value="CRK28719.1"/>
    <property type="molecule type" value="Genomic_DNA"/>
</dbReference>
<dbReference type="Proteomes" id="UP000044602">
    <property type="component" value="Unassembled WGS sequence"/>
</dbReference>
<evidence type="ECO:0000256" key="1">
    <source>
        <dbReference type="SAM" id="MobiDB-lite"/>
    </source>
</evidence>
<keyword evidence="2" id="KW-0732">Signal</keyword>
<name>A0A0G4M365_VERLO</name>
<evidence type="ECO:0000313" key="3">
    <source>
        <dbReference type="EMBL" id="CRK15540.1"/>
    </source>
</evidence>
<evidence type="ECO:0000256" key="2">
    <source>
        <dbReference type="SAM" id="SignalP"/>
    </source>
</evidence>
<feature type="signal peptide" evidence="2">
    <location>
        <begin position="1"/>
        <end position="21"/>
    </location>
</feature>
<keyword evidence="5" id="KW-1185">Reference proteome</keyword>
<proteinExistence type="predicted"/>
<dbReference type="EMBL" id="CVQI01006113">
    <property type="protein sequence ID" value="CRK15540.1"/>
    <property type="molecule type" value="Genomic_DNA"/>
</dbReference>
<dbReference type="Proteomes" id="UP000045706">
    <property type="component" value="Unassembled WGS sequence"/>
</dbReference>
<feature type="compositionally biased region" description="Low complexity" evidence="1">
    <location>
        <begin position="138"/>
        <end position="155"/>
    </location>
</feature>
<evidence type="ECO:0000313" key="4">
    <source>
        <dbReference type="EMBL" id="CRK28719.1"/>
    </source>
</evidence>
<feature type="region of interest" description="Disordered" evidence="1">
    <location>
        <begin position="135"/>
        <end position="192"/>
    </location>
</feature>
<organism evidence="4 5">
    <name type="scientific">Verticillium longisporum</name>
    <name type="common">Verticillium dahliae var. longisporum</name>
    <dbReference type="NCBI Taxonomy" id="100787"/>
    <lineage>
        <taxon>Eukaryota</taxon>
        <taxon>Fungi</taxon>
        <taxon>Dikarya</taxon>
        <taxon>Ascomycota</taxon>
        <taxon>Pezizomycotina</taxon>
        <taxon>Sordariomycetes</taxon>
        <taxon>Hypocreomycetidae</taxon>
        <taxon>Glomerellales</taxon>
        <taxon>Plectosphaerellaceae</taxon>
        <taxon>Verticillium</taxon>
    </lineage>
</organism>
<feature type="compositionally biased region" description="Low complexity" evidence="1">
    <location>
        <begin position="169"/>
        <end position="192"/>
    </location>
</feature>
<protein>
    <recommendedName>
        <fullName evidence="7">Phytocyanin domain-containing protein</fullName>
    </recommendedName>
</protein>
<accession>A0A0G4M365</accession>
<feature type="chain" id="PRO_5010031292" description="Phytocyanin domain-containing protein" evidence="2">
    <location>
        <begin position="22"/>
        <end position="220"/>
    </location>
</feature>
<gene>
    <name evidence="4" type="ORF">BN1708_004702</name>
    <name evidence="3" type="ORF">BN1723_010701</name>
</gene>